<dbReference type="PANTHER" id="PTHR33050:SF7">
    <property type="entry name" value="RIBONUCLEASE H"/>
    <property type="match status" value="1"/>
</dbReference>
<keyword evidence="2" id="KW-1185">Reference proteome</keyword>
<organism evidence="1 2">
    <name type="scientific">Operophtera brumata</name>
    <name type="common">Winter moth</name>
    <name type="synonym">Phalaena brumata</name>
    <dbReference type="NCBI Taxonomy" id="104452"/>
    <lineage>
        <taxon>Eukaryota</taxon>
        <taxon>Metazoa</taxon>
        <taxon>Ecdysozoa</taxon>
        <taxon>Arthropoda</taxon>
        <taxon>Hexapoda</taxon>
        <taxon>Insecta</taxon>
        <taxon>Pterygota</taxon>
        <taxon>Neoptera</taxon>
        <taxon>Endopterygota</taxon>
        <taxon>Lepidoptera</taxon>
        <taxon>Glossata</taxon>
        <taxon>Ditrysia</taxon>
        <taxon>Geometroidea</taxon>
        <taxon>Geometridae</taxon>
        <taxon>Larentiinae</taxon>
        <taxon>Operophtera</taxon>
    </lineage>
</organism>
<comment type="caution">
    <text evidence="1">The sequence shown here is derived from an EMBL/GenBank/DDBJ whole genome shotgun (WGS) entry which is preliminary data.</text>
</comment>
<dbReference type="InterPro" id="IPR052055">
    <property type="entry name" value="Hepadnavirus_pol/RT"/>
</dbReference>
<gene>
    <name evidence="1" type="ORF">OBRU01_20690</name>
</gene>
<evidence type="ECO:0000313" key="1">
    <source>
        <dbReference type="EMBL" id="KOB66826.1"/>
    </source>
</evidence>
<feature type="non-terminal residue" evidence="1">
    <location>
        <position position="159"/>
    </location>
</feature>
<reference evidence="1 2" key="1">
    <citation type="journal article" date="2015" name="Genome Biol. Evol.">
        <title>The genome of winter moth (Operophtera brumata) provides a genomic perspective on sexual dimorphism and phenology.</title>
        <authorList>
            <person name="Derks M.F."/>
            <person name="Smit S."/>
            <person name="Salis L."/>
            <person name="Schijlen E."/>
            <person name="Bossers A."/>
            <person name="Mateman C."/>
            <person name="Pijl A.S."/>
            <person name="de Ridder D."/>
            <person name="Groenen M.A."/>
            <person name="Visser M.E."/>
            <person name="Megens H.J."/>
        </authorList>
    </citation>
    <scope>NUCLEOTIDE SEQUENCE [LARGE SCALE GENOMIC DNA]</scope>
    <source>
        <strain evidence="1">WM2013NL</strain>
        <tissue evidence="1">Head and thorax</tissue>
    </source>
</reference>
<evidence type="ECO:0000313" key="2">
    <source>
        <dbReference type="Proteomes" id="UP000037510"/>
    </source>
</evidence>
<dbReference type="AlphaFoldDB" id="A0A0L7KUT4"/>
<dbReference type="Proteomes" id="UP000037510">
    <property type="component" value="Unassembled WGS sequence"/>
</dbReference>
<name>A0A0L7KUT4_OPEBR</name>
<dbReference type="PANTHER" id="PTHR33050">
    <property type="entry name" value="REVERSE TRANSCRIPTASE DOMAIN-CONTAINING PROTEIN"/>
    <property type="match status" value="1"/>
</dbReference>
<accession>A0A0L7KUT4</accession>
<dbReference type="EMBL" id="JTDY01005617">
    <property type="protein sequence ID" value="KOB66826.1"/>
    <property type="molecule type" value="Genomic_DNA"/>
</dbReference>
<protein>
    <submittedName>
        <fullName evidence="1">Putative transposon Ty3-I Gag-Pol polyprotein</fullName>
    </submittedName>
</protein>
<proteinExistence type="predicted"/>
<dbReference type="CDD" id="cd09275">
    <property type="entry name" value="RNase_HI_RT_DIRS1"/>
    <property type="match status" value="1"/>
</dbReference>
<sequence length="159" mass="18496">MVQSDNRLVVAYITKQEGTKSLRLLLTTHRILELASRYQINLVARYLPGRYNDTADGLSRSKELTEWTLSQEILQVIFKKMGTPEVDLFATIYIVDCSKYDIEEESMKLYGVGYKTVLLSFRQTPEYVKILQDKHHFFILMESSVKEYLGYDGETDDFS</sequence>